<dbReference type="RefSeq" id="XP_003138269.1">
    <property type="nucleotide sequence ID" value="XM_003138221.1"/>
</dbReference>
<dbReference type="AlphaFoldDB" id="A0A1S0U639"/>
<reference evidence="1" key="1">
    <citation type="submission" date="2012-04" db="EMBL/GenBank/DDBJ databases">
        <title>The Genome Sequence of Loa loa.</title>
        <authorList>
            <consortium name="The Broad Institute Genome Sequencing Platform"/>
            <consortium name="Broad Institute Genome Sequencing Center for Infectious Disease"/>
            <person name="Nutman T.B."/>
            <person name="Fink D.L."/>
            <person name="Russ C."/>
            <person name="Young S."/>
            <person name="Zeng Q."/>
            <person name="Gargeya S."/>
            <person name="Alvarado L."/>
            <person name="Berlin A."/>
            <person name="Chapman S.B."/>
            <person name="Chen Z."/>
            <person name="Freedman E."/>
            <person name="Gellesch M."/>
            <person name="Goldberg J."/>
            <person name="Griggs A."/>
            <person name="Gujja S."/>
            <person name="Heilman E.R."/>
            <person name="Heiman D."/>
            <person name="Howarth C."/>
            <person name="Mehta T."/>
            <person name="Neiman D."/>
            <person name="Pearson M."/>
            <person name="Roberts A."/>
            <person name="Saif S."/>
            <person name="Shea T."/>
            <person name="Shenoy N."/>
            <person name="Sisk P."/>
            <person name="Stolte C."/>
            <person name="Sykes S."/>
            <person name="White J."/>
            <person name="Yandava C."/>
            <person name="Haas B."/>
            <person name="Henn M.R."/>
            <person name="Nusbaum C."/>
            <person name="Birren B."/>
        </authorList>
    </citation>
    <scope>NUCLEOTIDE SEQUENCE [LARGE SCALE GENOMIC DNA]</scope>
</reference>
<dbReference type="KEGG" id="loa:LOAG_02684"/>
<dbReference type="EMBL" id="JH712180">
    <property type="protein sequence ID" value="EFO25801.1"/>
    <property type="molecule type" value="Genomic_DNA"/>
</dbReference>
<dbReference type="CTD" id="9940069"/>
<organism evidence="1">
    <name type="scientific">Loa loa</name>
    <name type="common">Eye worm</name>
    <name type="synonym">Filaria loa</name>
    <dbReference type="NCBI Taxonomy" id="7209"/>
    <lineage>
        <taxon>Eukaryota</taxon>
        <taxon>Metazoa</taxon>
        <taxon>Ecdysozoa</taxon>
        <taxon>Nematoda</taxon>
        <taxon>Chromadorea</taxon>
        <taxon>Rhabditida</taxon>
        <taxon>Spirurina</taxon>
        <taxon>Spiruromorpha</taxon>
        <taxon>Filarioidea</taxon>
        <taxon>Onchocercidae</taxon>
        <taxon>Loa</taxon>
    </lineage>
</organism>
<accession>A0A1S0U639</accession>
<dbReference type="InParanoid" id="A0A1S0U639"/>
<name>A0A1S0U639_LOALO</name>
<protein>
    <submittedName>
        <fullName evidence="1">Uncharacterized protein</fullName>
    </submittedName>
</protein>
<proteinExistence type="predicted"/>
<gene>
    <name evidence="1" type="ORF">LOAG_02684</name>
</gene>
<dbReference type="GeneID" id="9940069"/>
<evidence type="ECO:0000313" key="1">
    <source>
        <dbReference type="EMBL" id="EFO25801.1"/>
    </source>
</evidence>
<sequence>MESFSTRLEAHGKIFHFDLPRKFRVFQRAWWMLPVWSFLVGETVRCTSGQPFAI</sequence>